<name>A0A382R5Q2_9ZZZZ</name>
<evidence type="ECO:0000313" key="2">
    <source>
        <dbReference type="EMBL" id="SVC93026.1"/>
    </source>
</evidence>
<gene>
    <name evidence="2" type="ORF">METZ01_LOCUS345880</name>
</gene>
<keyword evidence="1" id="KW-0812">Transmembrane</keyword>
<evidence type="ECO:0000256" key="1">
    <source>
        <dbReference type="SAM" id="Phobius"/>
    </source>
</evidence>
<accession>A0A382R5Q2</accession>
<keyword evidence="1" id="KW-0472">Membrane</keyword>
<proteinExistence type="predicted"/>
<protein>
    <submittedName>
        <fullName evidence="2">Uncharacterized protein</fullName>
    </submittedName>
</protein>
<sequence length="41" mass="4828">MMNKKITLLIMVGLGITGFYLFDIQQYFSLESLKTNRDRLD</sequence>
<dbReference type="EMBL" id="UINC01119303">
    <property type="protein sequence ID" value="SVC93026.1"/>
    <property type="molecule type" value="Genomic_DNA"/>
</dbReference>
<feature type="non-terminal residue" evidence="2">
    <location>
        <position position="41"/>
    </location>
</feature>
<organism evidence="2">
    <name type="scientific">marine metagenome</name>
    <dbReference type="NCBI Taxonomy" id="408172"/>
    <lineage>
        <taxon>unclassified sequences</taxon>
        <taxon>metagenomes</taxon>
        <taxon>ecological metagenomes</taxon>
    </lineage>
</organism>
<dbReference type="AlphaFoldDB" id="A0A382R5Q2"/>
<feature type="transmembrane region" description="Helical" evidence="1">
    <location>
        <begin position="6"/>
        <end position="24"/>
    </location>
</feature>
<keyword evidence="1" id="KW-1133">Transmembrane helix</keyword>
<reference evidence="2" key="1">
    <citation type="submission" date="2018-05" db="EMBL/GenBank/DDBJ databases">
        <authorList>
            <person name="Lanie J.A."/>
            <person name="Ng W.-L."/>
            <person name="Kazmierczak K.M."/>
            <person name="Andrzejewski T.M."/>
            <person name="Davidsen T.M."/>
            <person name="Wayne K.J."/>
            <person name="Tettelin H."/>
            <person name="Glass J.I."/>
            <person name="Rusch D."/>
            <person name="Podicherti R."/>
            <person name="Tsui H.-C.T."/>
            <person name="Winkler M.E."/>
        </authorList>
    </citation>
    <scope>NUCLEOTIDE SEQUENCE</scope>
</reference>